<name>A0A4Z0PTZ6_9BACT</name>
<keyword evidence="4" id="KW-0812">Transmembrane</keyword>
<sequence length="431" mass="45464">MNLKTLLLAGGALLSGTAASAGGFQVSLAGIKNNGMGGVGVGLSLDQAAMFYNPGALAMVRERGVQIGGNATFARSAFRSQFGGEQRELRNSVVTPFSVFAGFGSSDNKFAAGIAIYTPFGSKLQYANGWEGRFSLTDIDLKSIFVQPTVSYAITDKLSVGGGLVILAYGAVNLQKDIPIEGQPGVPGHVTLDGKALTKIGFNGGIYYKPTEKLSIGASYRSRIDATVDAGEVTFNNVPASVGARFTATEFDVTLPLPATTSLGVGFMPMEKLTVAVDVNYVQWSAYKSLDFKFRGNNGAGGLVAPSGQVGGVNFSNSKREYEDAFTFRVGGQYQVTDAFTVRAGGSYDMSPVKDGFVTPETPDADRLGLTAGISYKVSDHFGVDVSTQFINLKERTQTQDELIAAGTADRIAGTYKTRIVIPGIGFNYTF</sequence>
<evidence type="ECO:0000256" key="4">
    <source>
        <dbReference type="ARBA" id="ARBA00022692"/>
    </source>
</evidence>
<dbReference type="RefSeq" id="WP_135465281.1">
    <property type="nucleotide sequence ID" value="NZ_SRLC01000003.1"/>
</dbReference>
<dbReference type="Gene3D" id="2.40.160.60">
    <property type="entry name" value="Outer membrane protein transport protein (OMPP1/FadL/TodX)"/>
    <property type="match status" value="1"/>
</dbReference>
<evidence type="ECO:0000256" key="3">
    <source>
        <dbReference type="ARBA" id="ARBA00022452"/>
    </source>
</evidence>
<dbReference type="PANTHER" id="PTHR35093">
    <property type="entry name" value="OUTER MEMBRANE PROTEIN NMB0088-RELATED"/>
    <property type="match status" value="1"/>
</dbReference>
<dbReference type="OrthoDB" id="9922at2"/>
<comment type="similarity">
    <text evidence="2">Belongs to the OmpP1/FadL family.</text>
</comment>
<feature type="chain" id="PRO_5021188962" evidence="8">
    <location>
        <begin position="22"/>
        <end position="431"/>
    </location>
</feature>
<dbReference type="GO" id="GO:0015483">
    <property type="term" value="F:long-chain fatty acid transporting porin activity"/>
    <property type="evidence" value="ECO:0007669"/>
    <property type="project" value="TreeGrafter"/>
</dbReference>
<keyword evidence="10" id="KW-1185">Reference proteome</keyword>
<keyword evidence="6" id="KW-0472">Membrane</keyword>
<dbReference type="Pfam" id="PF03349">
    <property type="entry name" value="Toluene_X"/>
    <property type="match status" value="1"/>
</dbReference>
<gene>
    <name evidence="9" type="ORF">E5K00_21020</name>
</gene>
<dbReference type="GO" id="GO:0009279">
    <property type="term" value="C:cell outer membrane"/>
    <property type="evidence" value="ECO:0007669"/>
    <property type="project" value="UniProtKB-SubCell"/>
</dbReference>
<keyword evidence="7" id="KW-0998">Cell outer membrane</keyword>
<evidence type="ECO:0000313" key="10">
    <source>
        <dbReference type="Proteomes" id="UP000297549"/>
    </source>
</evidence>
<dbReference type="Proteomes" id="UP000297549">
    <property type="component" value="Unassembled WGS sequence"/>
</dbReference>
<dbReference type="PANTHER" id="PTHR35093:SF8">
    <property type="entry name" value="OUTER MEMBRANE PROTEIN NMB0088-RELATED"/>
    <property type="match status" value="1"/>
</dbReference>
<dbReference type="SUPFAM" id="SSF56935">
    <property type="entry name" value="Porins"/>
    <property type="match status" value="1"/>
</dbReference>
<accession>A0A4Z0PTZ6</accession>
<proteinExistence type="inferred from homology"/>
<feature type="signal peptide" evidence="8">
    <location>
        <begin position="1"/>
        <end position="21"/>
    </location>
</feature>
<evidence type="ECO:0000313" key="9">
    <source>
        <dbReference type="EMBL" id="TGE20481.1"/>
    </source>
</evidence>
<keyword evidence="3" id="KW-1134">Transmembrane beta strand</keyword>
<evidence type="ECO:0000256" key="6">
    <source>
        <dbReference type="ARBA" id="ARBA00023136"/>
    </source>
</evidence>
<dbReference type="EMBL" id="SRLC01000003">
    <property type="protein sequence ID" value="TGE20481.1"/>
    <property type="molecule type" value="Genomic_DNA"/>
</dbReference>
<evidence type="ECO:0000256" key="8">
    <source>
        <dbReference type="SAM" id="SignalP"/>
    </source>
</evidence>
<evidence type="ECO:0000256" key="5">
    <source>
        <dbReference type="ARBA" id="ARBA00022729"/>
    </source>
</evidence>
<comment type="subcellular location">
    <subcellularLocation>
        <location evidence="1">Cell outer membrane</location>
        <topology evidence="1">Multi-pass membrane protein</topology>
    </subcellularLocation>
</comment>
<reference evidence="9 10" key="1">
    <citation type="submission" date="2019-04" db="EMBL/GenBank/DDBJ databases">
        <authorList>
            <person name="Feng G."/>
            <person name="Zhang J."/>
            <person name="Zhu H."/>
        </authorList>
    </citation>
    <scope>NUCLEOTIDE SEQUENCE [LARGE SCALE GENOMIC DNA]</scope>
    <source>
        <strain evidence="9 10">JCM 31653</strain>
    </source>
</reference>
<organism evidence="9 10">
    <name type="scientific">Hymenobacter aquaticus</name>
    <dbReference type="NCBI Taxonomy" id="1867101"/>
    <lineage>
        <taxon>Bacteria</taxon>
        <taxon>Pseudomonadati</taxon>
        <taxon>Bacteroidota</taxon>
        <taxon>Cytophagia</taxon>
        <taxon>Cytophagales</taxon>
        <taxon>Hymenobacteraceae</taxon>
        <taxon>Hymenobacter</taxon>
    </lineage>
</organism>
<dbReference type="AlphaFoldDB" id="A0A4Z0PTZ6"/>
<evidence type="ECO:0000256" key="1">
    <source>
        <dbReference type="ARBA" id="ARBA00004571"/>
    </source>
</evidence>
<comment type="caution">
    <text evidence="9">The sequence shown here is derived from an EMBL/GenBank/DDBJ whole genome shotgun (WGS) entry which is preliminary data.</text>
</comment>
<evidence type="ECO:0000256" key="7">
    <source>
        <dbReference type="ARBA" id="ARBA00023237"/>
    </source>
</evidence>
<keyword evidence="5 8" id="KW-0732">Signal</keyword>
<dbReference type="InterPro" id="IPR005017">
    <property type="entry name" value="OMPP1/FadL/TodX"/>
</dbReference>
<protein>
    <submittedName>
        <fullName evidence="9">Long-chain fatty acid transporter permease</fullName>
    </submittedName>
</protein>
<evidence type="ECO:0000256" key="2">
    <source>
        <dbReference type="ARBA" id="ARBA00008163"/>
    </source>
</evidence>